<dbReference type="InterPro" id="IPR051449">
    <property type="entry name" value="ABC-2_transporter_component"/>
</dbReference>
<keyword evidence="2" id="KW-1003">Cell membrane</keyword>
<evidence type="ECO:0000313" key="8">
    <source>
        <dbReference type="EMBL" id="MXV16191.1"/>
    </source>
</evidence>
<feature type="transmembrane region" description="Helical" evidence="6">
    <location>
        <begin position="236"/>
        <end position="255"/>
    </location>
</feature>
<feature type="domain" description="ABC-2 type transporter transmembrane" evidence="7">
    <location>
        <begin position="19"/>
        <end position="409"/>
    </location>
</feature>
<evidence type="ECO:0000259" key="7">
    <source>
        <dbReference type="Pfam" id="PF12698"/>
    </source>
</evidence>
<proteinExistence type="predicted"/>
<feature type="transmembrane region" description="Helical" evidence="6">
    <location>
        <begin position="362"/>
        <end position="381"/>
    </location>
</feature>
<feature type="transmembrane region" description="Helical" evidence="6">
    <location>
        <begin position="299"/>
        <end position="323"/>
    </location>
</feature>
<organism evidence="8 9">
    <name type="scientific">Hufsiella ginkgonis</name>
    <dbReference type="NCBI Taxonomy" id="2695274"/>
    <lineage>
        <taxon>Bacteria</taxon>
        <taxon>Pseudomonadati</taxon>
        <taxon>Bacteroidota</taxon>
        <taxon>Sphingobacteriia</taxon>
        <taxon>Sphingobacteriales</taxon>
        <taxon>Sphingobacteriaceae</taxon>
        <taxon>Hufsiella</taxon>
    </lineage>
</organism>
<evidence type="ECO:0000313" key="9">
    <source>
        <dbReference type="Proteomes" id="UP000451233"/>
    </source>
</evidence>
<feature type="transmembrane region" description="Helical" evidence="6">
    <location>
        <begin position="335"/>
        <end position="355"/>
    </location>
</feature>
<evidence type="ECO:0000256" key="1">
    <source>
        <dbReference type="ARBA" id="ARBA00004651"/>
    </source>
</evidence>
<feature type="transmembrane region" description="Helical" evidence="6">
    <location>
        <begin position="387"/>
        <end position="412"/>
    </location>
</feature>
<dbReference type="PANTHER" id="PTHR30294">
    <property type="entry name" value="MEMBRANE COMPONENT OF ABC TRANSPORTER YHHJ-RELATED"/>
    <property type="match status" value="1"/>
</dbReference>
<evidence type="ECO:0000256" key="5">
    <source>
        <dbReference type="ARBA" id="ARBA00023136"/>
    </source>
</evidence>
<evidence type="ECO:0000256" key="4">
    <source>
        <dbReference type="ARBA" id="ARBA00022989"/>
    </source>
</evidence>
<keyword evidence="9" id="KW-1185">Reference proteome</keyword>
<dbReference type="GO" id="GO:0140359">
    <property type="term" value="F:ABC-type transporter activity"/>
    <property type="evidence" value="ECO:0007669"/>
    <property type="project" value="InterPro"/>
</dbReference>
<feature type="transmembrane region" description="Helical" evidence="6">
    <location>
        <begin position="207"/>
        <end position="230"/>
    </location>
</feature>
<feature type="transmembrane region" description="Helical" evidence="6">
    <location>
        <begin position="21"/>
        <end position="44"/>
    </location>
</feature>
<dbReference type="InterPro" id="IPR013525">
    <property type="entry name" value="ABC2_TM"/>
</dbReference>
<dbReference type="Proteomes" id="UP000451233">
    <property type="component" value="Unassembled WGS sequence"/>
</dbReference>
<accession>A0A7K1XYW9</accession>
<evidence type="ECO:0000256" key="6">
    <source>
        <dbReference type="SAM" id="Phobius"/>
    </source>
</evidence>
<name>A0A7K1XYW9_9SPHI</name>
<reference evidence="8 9" key="1">
    <citation type="submission" date="2019-11" db="EMBL/GenBank/DDBJ databases">
        <title>Pedobacter sp. HMF7056 Genome sequencing and assembly.</title>
        <authorList>
            <person name="Kang H."/>
            <person name="Kim H."/>
            <person name="Joh K."/>
        </authorList>
    </citation>
    <scope>NUCLEOTIDE SEQUENCE [LARGE SCALE GENOMIC DNA]</scope>
    <source>
        <strain evidence="8 9">HMF7056</strain>
    </source>
</reference>
<dbReference type="RefSeq" id="WP_160907207.1">
    <property type="nucleotide sequence ID" value="NZ_WVHS01000003.1"/>
</dbReference>
<keyword evidence="5 6" id="KW-0472">Membrane</keyword>
<dbReference type="Pfam" id="PF12698">
    <property type="entry name" value="ABC2_membrane_3"/>
    <property type="match status" value="1"/>
</dbReference>
<dbReference type="GO" id="GO:0005886">
    <property type="term" value="C:plasma membrane"/>
    <property type="evidence" value="ECO:0007669"/>
    <property type="project" value="UniProtKB-SubCell"/>
</dbReference>
<comment type="caution">
    <text evidence="8">The sequence shown here is derived from an EMBL/GenBank/DDBJ whole genome shotgun (WGS) entry which is preliminary data.</text>
</comment>
<dbReference type="AlphaFoldDB" id="A0A7K1XYW9"/>
<dbReference type="Gene3D" id="3.40.190.10">
    <property type="entry name" value="Periplasmic binding protein-like II"/>
    <property type="match status" value="1"/>
</dbReference>
<keyword evidence="4 6" id="KW-1133">Transmembrane helix</keyword>
<gene>
    <name evidence="8" type="ORF">GS398_12820</name>
</gene>
<protein>
    <submittedName>
        <fullName evidence="8">ABC transporter permease</fullName>
    </submittedName>
</protein>
<keyword evidence="3 6" id="KW-0812">Transmembrane</keyword>
<dbReference type="SUPFAM" id="SSF53850">
    <property type="entry name" value="Periplasmic binding protein-like II"/>
    <property type="match status" value="1"/>
</dbReference>
<feature type="transmembrane region" description="Helical" evidence="6">
    <location>
        <begin position="170"/>
        <end position="195"/>
    </location>
</feature>
<evidence type="ECO:0000256" key="2">
    <source>
        <dbReference type="ARBA" id="ARBA00022475"/>
    </source>
</evidence>
<dbReference type="PANTHER" id="PTHR30294:SF29">
    <property type="entry name" value="MULTIDRUG ABC TRANSPORTER PERMEASE YBHS-RELATED"/>
    <property type="match status" value="1"/>
</dbReference>
<comment type="subcellular location">
    <subcellularLocation>
        <location evidence="1">Cell membrane</location>
        <topology evidence="1">Multi-pass membrane protein</topology>
    </subcellularLocation>
</comment>
<evidence type="ECO:0000256" key="3">
    <source>
        <dbReference type="ARBA" id="ARBA00022692"/>
    </source>
</evidence>
<sequence>MNKILLIIRREYMTRVKKKSFIVMTFLVPFLFMAMYAVIFYVILNKEEFAEVEKIAVIDDSGSFRSLKSSTSIQYNYPAGTVEEARAHFKKSDNNYLLIIPSDKRNILLLSQKKPGISTVASIERQLSRINRTEKLLAAGIDTAIVNSKSNDLSITARQLTEEGEKDAGAWVAFGVAMLFSIMIYMSLLIYGVQVMRGVIEEKTNRIIEVVISSVKPFQLMLGKIIGVGMVGLTQFLLWIALSAISVTAAGLILLKDTDVSKIKTEQIKNTAGVQAAPAAGSTVGTDFLESLNTIPWTYTISVFIFYFLFGFLLYSSIFAAVGSAVDSETDTQQFMLPIIMPLIFTSIISINVVISNPGSPLAFWLSIIPFTSPIAMMVRIPFDVPAWQLALSMSLMIGGFLVITWIAARIYRVGILMYGKKATYKELVKWFFYKE</sequence>
<dbReference type="EMBL" id="WVHS01000003">
    <property type="protein sequence ID" value="MXV16191.1"/>
    <property type="molecule type" value="Genomic_DNA"/>
</dbReference>